<dbReference type="NCBIfam" id="NF033545">
    <property type="entry name" value="transpos_IS630"/>
    <property type="match status" value="1"/>
</dbReference>
<sequence>MNDYTLGAERITELRAAHRQTRDKREADRIKAVVLLGTGWSAEQVAEVLQVDPNTVRNHFKRYQQGGVKALGDVAFRGSACALDEGQLAELDAHLQTHLYQTAKAIAAWVKTTFGVSYTGSGMTALLHRLGYVYKKPRLVPGKADPKAQRAFLEQYEKLKQYKGQDDPIYFMDAAHPQHNPVIACGWIKRGEEHEVPTNTGRQRVNINGAIDLERLEPVVRFDDTINADSTIALFEQLERVNLVATWIYVICDNAPYYRSRVVQEYLKTSRIKLVFLPPYAPNLNLIERLWKFFKKEILYNRYFETFAEFKAACAAFFANPGRYHRELRSLLTENFEIVGE</sequence>
<evidence type="ECO:0000259" key="1">
    <source>
        <dbReference type="Pfam" id="PF13358"/>
    </source>
</evidence>
<organism evidence="5 7">
    <name type="scientific">Thioflavicoccus mobilis 8321</name>
    <dbReference type="NCBI Taxonomy" id="765912"/>
    <lineage>
        <taxon>Bacteria</taxon>
        <taxon>Pseudomonadati</taxon>
        <taxon>Pseudomonadota</taxon>
        <taxon>Gammaproteobacteria</taxon>
        <taxon>Chromatiales</taxon>
        <taxon>Chromatiaceae</taxon>
        <taxon>Thioflavicoccus</taxon>
    </lineage>
</organism>
<dbReference type="EMBL" id="CP003051">
    <property type="protein sequence ID" value="AGA90900.1"/>
    <property type="molecule type" value="Genomic_DNA"/>
</dbReference>
<keyword evidence="7" id="KW-1185">Reference proteome</keyword>
<gene>
    <name evidence="3" type="ORF">Thimo_1484</name>
    <name evidence="4" type="ORF">Thimo_2151</name>
    <name evidence="5" type="ORF">Thimo_2622</name>
    <name evidence="6" type="ORF">Thimo_3352</name>
</gene>
<dbReference type="Gene3D" id="3.30.420.10">
    <property type="entry name" value="Ribonuclease H-like superfamily/Ribonuclease H"/>
    <property type="match status" value="1"/>
</dbReference>
<dbReference type="InterPro" id="IPR036397">
    <property type="entry name" value="RNaseH_sf"/>
</dbReference>
<accession>L0GX48</accession>
<dbReference type="Proteomes" id="UP000010816">
    <property type="component" value="Chromosome"/>
</dbReference>
<evidence type="ECO:0000313" key="3">
    <source>
        <dbReference type="EMBL" id="AGA90273.1"/>
    </source>
</evidence>
<dbReference type="InterPro" id="IPR012337">
    <property type="entry name" value="RNaseH-like_sf"/>
</dbReference>
<name>L0GX48_9GAMM</name>
<feature type="domain" description="Tc1-like transposase DDE" evidence="1">
    <location>
        <begin position="168"/>
        <end position="310"/>
    </location>
</feature>
<evidence type="ECO:0000313" key="6">
    <source>
        <dbReference type="EMBL" id="AGA92022.1"/>
    </source>
</evidence>
<dbReference type="Pfam" id="PF13384">
    <property type="entry name" value="HTH_23"/>
    <property type="match status" value="1"/>
</dbReference>
<dbReference type="Pfam" id="PF13358">
    <property type="entry name" value="DDE_3"/>
    <property type="match status" value="1"/>
</dbReference>
<dbReference type="InterPro" id="IPR009057">
    <property type="entry name" value="Homeodomain-like_sf"/>
</dbReference>
<dbReference type="EMBL" id="CP003051">
    <property type="protein sequence ID" value="AGA91343.1"/>
    <property type="molecule type" value="Genomic_DNA"/>
</dbReference>
<dbReference type="AlphaFoldDB" id="L0GX48"/>
<dbReference type="InterPro" id="IPR047655">
    <property type="entry name" value="Transpos_IS630-like"/>
</dbReference>
<dbReference type="EMBL" id="CP003051">
    <property type="protein sequence ID" value="AGA90273.1"/>
    <property type="molecule type" value="Genomic_DNA"/>
</dbReference>
<dbReference type="KEGG" id="tmb:Thimo_2622"/>
<dbReference type="InterPro" id="IPR025959">
    <property type="entry name" value="Winged_HTH_dom"/>
</dbReference>
<dbReference type="GO" id="GO:0003676">
    <property type="term" value="F:nucleic acid binding"/>
    <property type="evidence" value="ECO:0007669"/>
    <property type="project" value="InterPro"/>
</dbReference>
<proteinExistence type="predicted"/>
<dbReference type="HOGENOM" id="CLU_056788_0_3_6"/>
<dbReference type="InterPro" id="IPR038717">
    <property type="entry name" value="Tc1-like_DDE_dom"/>
</dbReference>
<dbReference type="EMBL" id="CP003051">
    <property type="protein sequence ID" value="AGA92022.1"/>
    <property type="molecule type" value="Genomic_DNA"/>
</dbReference>
<dbReference type="RefSeq" id="WP_015280415.1">
    <property type="nucleotide sequence ID" value="NC_019940.1"/>
</dbReference>
<dbReference type="SUPFAM" id="SSF53098">
    <property type="entry name" value="Ribonuclease H-like"/>
    <property type="match status" value="1"/>
</dbReference>
<dbReference type="KEGG" id="tmb:Thimo_1484"/>
<evidence type="ECO:0000313" key="5">
    <source>
        <dbReference type="EMBL" id="AGA91343.1"/>
    </source>
</evidence>
<dbReference type="SUPFAM" id="SSF46689">
    <property type="entry name" value="Homeodomain-like"/>
    <property type="match status" value="1"/>
</dbReference>
<evidence type="ECO:0000259" key="2">
    <source>
        <dbReference type="Pfam" id="PF13592"/>
    </source>
</evidence>
<dbReference type="KEGG" id="tmb:Thimo_3352"/>
<reference evidence="5 7" key="1">
    <citation type="submission" date="2011-09" db="EMBL/GenBank/DDBJ databases">
        <title>Complete sequence of chromosome of Thioflavicoccus mobilis 8321.</title>
        <authorList>
            <consortium name="US DOE Joint Genome Institute"/>
            <person name="Lucas S."/>
            <person name="Han J."/>
            <person name="Lapidus A."/>
            <person name="Cheng J.-F."/>
            <person name="Goodwin L."/>
            <person name="Pitluck S."/>
            <person name="Peters L."/>
            <person name="Ovchinnikova G."/>
            <person name="Lu M."/>
            <person name="Detter J.C."/>
            <person name="Han C."/>
            <person name="Tapia R."/>
            <person name="Land M."/>
            <person name="Hauser L."/>
            <person name="Kyrpides N."/>
            <person name="Ivanova N."/>
            <person name="Pagani I."/>
            <person name="Vogl K."/>
            <person name="Liu Z."/>
            <person name="Imhoff J."/>
            <person name="Thiel V."/>
            <person name="Frigaard N.-U."/>
            <person name="Bryant D."/>
            <person name="Woyke T."/>
        </authorList>
    </citation>
    <scope>NUCLEOTIDE SEQUENCE [LARGE SCALE GENOMIC DNA]</scope>
    <source>
        <strain evidence="5 7">8321</strain>
    </source>
</reference>
<dbReference type="OrthoDB" id="9813816at2"/>
<dbReference type="KEGG" id="tmb:Thimo_2151"/>
<protein>
    <submittedName>
        <fullName evidence="5">Transposase</fullName>
    </submittedName>
</protein>
<feature type="domain" description="Winged helix-turn helix" evidence="2">
    <location>
        <begin position="98"/>
        <end position="156"/>
    </location>
</feature>
<evidence type="ECO:0000313" key="7">
    <source>
        <dbReference type="Proteomes" id="UP000010816"/>
    </source>
</evidence>
<evidence type="ECO:0000313" key="4">
    <source>
        <dbReference type="EMBL" id="AGA90900.1"/>
    </source>
</evidence>
<dbReference type="eggNOG" id="COG3335">
    <property type="taxonomic scope" value="Bacteria"/>
</dbReference>
<dbReference type="PATRIC" id="fig|765912.4.peg.1450"/>
<dbReference type="eggNOG" id="COG3415">
    <property type="taxonomic scope" value="Bacteria"/>
</dbReference>
<dbReference type="Pfam" id="PF13592">
    <property type="entry name" value="HTH_33"/>
    <property type="match status" value="1"/>
</dbReference>
<dbReference type="STRING" id="765912.Thimo_1484"/>